<accession>A0A6G1J628</accession>
<sequence length="101" mass="10744">MAVAMLVRVLFVSMAEQCVLGEGVTGRHCNGGGMANSSAGSDRQRPKTGHRKEAGGSGRVEAWSACGAQQWGTETENVTHRRPTAAQTAVGDLKREYQILD</sequence>
<evidence type="ECO:0000313" key="3">
    <source>
        <dbReference type="EMBL" id="KAF2685987.1"/>
    </source>
</evidence>
<gene>
    <name evidence="3" type="ORF">K458DRAFT_429923</name>
</gene>
<evidence type="ECO:0000256" key="2">
    <source>
        <dbReference type="SAM" id="SignalP"/>
    </source>
</evidence>
<proteinExistence type="predicted"/>
<name>A0A6G1J628_9PLEO</name>
<protein>
    <recommendedName>
        <fullName evidence="5">Secreted protein</fullName>
    </recommendedName>
</protein>
<evidence type="ECO:0000313" key="4">
    <source>
        <dbReference type="Proteomes" id="UP000799291"/>
    </source>
</evidence>
<dbReference type="AlphaFoldDB" id="A0A6G1J628"/>
<reference evidence="3" key="1">
    <citation type="journal article" date="2020" name="Stud. Mycol.">
        <title>101 Dothideomycetes genomes: a test case for predicting lifestyles and emergence of pathogens.</title>
        <authorList>
            <person name="Haridas S."/>
            <person name="Albert R."/>
            <person name="Binder M."/>
            <person name="Bloem J."/>
            <person name="Labutti K."/>
            <person name="Salamov A."/>
            <person name="Andreopoulos B."/>
            <person name="Baker S."/>
            <person name="Barry K."/>
            <person name="Bills G."/>
            <person name="Bluhm B."/>
            <person name="Cannon C."/>
            <person name="Castanera R."/>
            <person name="Culley D."/>
            <person name="Daum C."/>
            <person name="Ezra D."/>
            <person name="Gonzalez J."/>
            <person name="Henrissat B."/>
            <person name="Kuo A."/>
            <person name="Liang C."/>
            <person name="Lipzen A."/>
            <person name="Lutzoni F."/>
            <person name="Magnuson J."/>
            <person name="Mondo S."/>
            <person name="Nolan M."/>
            <person name="Ohm R."/>
            <person name="Pangilinan J."/>
            <person name="Park H.-J."/>
            <person name="Ramirez L."/>
            <person name="Alfaro M."/>
            <person name="Sun H."/>
            <person name="Tritt A."/>
            <person name="Yoshinaga Y."/>
            <person name="Zwiers L.-H."/>
            <person name="Turgeon B."/>
            <person name="Goodwin S."/>
            <person name="Spatafora J."/>
            <person name="Crous P."/>
            <person name="Grigoriev I."/>
        </authorList>
    </citation>
    <scope>NUCLEOTIDE SEQUENCE</scope>
    <source>
        <strain evidence="3">CBS 122367</strain>
    </source>
</reference>
<feature type="chain" id="PRO_5026040708" description="Secreted protein" evidence="2">
    <location>
        <begin position="22"/>
        <end position="101"/>
    </location>
</feature>
<organism evidence="3 4">
    <name type="scientific">Lentithecium fluviatile CBS 122367</name>
    <dbReference type="NCBI Taxonomy" id="1168545"/>
    <lineage>
        <taxon>Eukaryota</taxon>
        <taxon>Fungi</taxon>
        <taxon>Dikarya</taxon>
        <taxon>Ascomycota</taxon>
        <taxon>Pezizomycotina</taxon>
        <taxon>Dothideomycetes</taxon>
        <taxon>Pleosporomycetidae</taxon>
        <taxon>Pleosporales</taxon>
        <taxon>Massarineae</taxon>
        <taxon>Lentitheciaceae</taxon>
        <taxon>Lentithecium</taxon>
    </lineage>
</organism>
<evidence type="ECO:0008006" key="5">
    <source>
        <dbReference type="Google" id="ProtNLM"/>
    </source>
</evidence>
<keyword evidence="4" id="KW-1185">Reference proteome</keyword>
<dbReference type="EMBL" id="MU005577">
    <property type="protein sequence ID" value="KAF2685987.1"/>
    <property type="molecule type" value="Genomic_DNA"/>
</dbReference>
<keyword evidence="2" id="KW-0732">Signal</keyword>
<evidence type="ECO:0000256" key="1">
    <source>
        <dbReference type="SAM" id="MobiDB-lite"/>
    </source>
</evidence>
<feature type="region of interest" description="Disordered" evidence="1">
    <location>
        <begin position="23"/>
        <end position="59"/>
    </location>
</feature>
<feature type="signal peptide" evidence="2">
    <location>
        <begin position="1"/>
        <end position="21"/>
    </location>
</feature>
<dbReference type="Proteomes" id="UP000799291">
    <property type="component" value="Unassembled WGS sequence"/>
</dbReference>